<feature type="compositionally biased region" description="Polar residues" evidence="1">
    <location>
        <begin position="50"/>
        <end position="68"/>
    </location>
</feature>
<feature type="region of interest" description="Disordered" evidence="1">
    <location>
        <begin position="279"/>
        <end position="298"/>
    </location>
</feature>
<gene>
    <name evidence="2" type="ORF">RFH988_LOCUS23817</name>
</gene>
<dbReference type="AlphaFoldDB" id="A0A814VD36"/>
<protein>
    <submittedName>
        <fullName evidence="2">Uncharacterized protein</fullName>
    </submittedName>
</protein>
<proteinExistence type="predicted"/>
<feature type="compositionally biased region" description="Low complexity" evidence="1">
    <location>
        <begin position="279"/>
        <end position="293"/>
    </location>
</feature>
<feature type="region of interest" description="Disordered" evidence="1">
    <location>
        <begin position="306"/>
        <end position="365"/>
    </location>
</feature>
<accession>A0A814VD36</accession>
<dbReference type="Proteomes" id="UP000663882">
    <property type="component" value="Unassembled WGS sequence"/>
</dbReference>
<sequence>MATGGGYDKYGSNSSNKNSQNRNNDGNFSSGSNRYNQDSDTSRHGLGYGSNLQQYDSNTSQQDTTSRLSDLDKQTLQLVEELKRKTQKEIRSNQSTVNENFIEQHVANIRRSRNSKQLNAEEWKTYLSQDNNNCPDSILEILMAYGDNPIQVKTVLQKKINEIESPTDTSLDKIIEPLKKLKKETSDFSASSNLFNTVLKIDDNKIDRADRMFYSEACQMMGNQENYTVDNAHEQVQAVRLMHYSSEDKIELYRLIKNYRTFDDAYSYLQHLTRQRAKSFSSTASTSTTMSSSKPNVHKSLIKTEVNKDDNGAINNPHSCSGSDSNRNDYNAISSSSNRLSSAQTNRPKSSSRSGGQTSSEGINT</sequence>
<evidence type="ECO:0000313" key="2">
    <source>
        <dbReference type="EMBL" id="CAF1186693.1"/>
    </source>
</evidence>
<feature type="compositionally biased region" description="Low complexity" evidence="1">
    <location>
        <begin position="12"/>
        <end position="27"/>
    </location>
</feature>
<comment type="caution">
    <text evidence="2">The sequence shown here is derived from an EMBL/GenBank/DDBJ whole genome shotgun (WGS) entry which is preliminary data.</text>
</comment>
<reference evidence="2" key="1">
    <citation type="submission" date="2021-02" db="EMBL/GenBank/DDBJ databases">
        <authorList>
            <person name="Nowell W R."/>
        </authorList>
    </citation>
    <scope>NUCLEOTIDE SEQUENCE</scope>
</reference>
<feature type="compositionally biased region" description="Polar residues" evidence="1">
    <location>
        <begin position="313"/>
        <end position="333"/>
    </location>
</feature>
<feature type="compositionally biased region" description="Low complexity" evidence="1">
    <location>
        <begin position="351"/>
        <end position="365"/>
    </location>
</feature>
<dbReference type="EMBL" id="CAJNOO010001680">
    <property type="protein sequence ID" value="CAF1186693.1"/>
    <property type="molecule type" value="Genomic_DNA"/>
</dbReference>
<dbReference type="OrthoDB" id="10050951at2759"/>
<organism evidence="2 3">
    <name type="scientific">Rotaria sordida</name>
    <dbReference type="NCBI Taxonomy" id="392033"/>
    <lineage>
        <taxon>Eukaryota</taxon>
        <taxon>Metazoa</taxon>
        <taxon>Spiralia</taxon>
        <taxon>Gnathifera</taxon>
        <taxon>Rotifera</taxon>
        <taxon>Eurotatoria</taxon>
        <taxon>Bdelloidea</taxon>
        <taxon>Philodinida</taxon>
        <taxon>Philodinidae</taxon>
        <taxon>Rotaria</taxon>
    </lineage>
</organism>
<name>A0A814VD36_9BILA</name>
<evidence type="ECO:0000256" key="1">
    <source>
        <dbReference type="SAM" id="MobiDB-lite"/>
    </source>
</evidence>
<feature type="region of interest" description="Disordered" evidence="1">
    <location>
        <begin position="1"/>
        <end position="71"/>
    </location>
</feature>
<feature type="compositionally biased region" description="Polar residues" evidence="1">
    <location>
        <begin position="28"/>
        <end position="39"/>
    </location>
</feature>
<evidence type="ECO:0000313" key="3">
    <source>
        <dbReference type="Proteomes" id="UP000663882"/>
    </source>
</evidence>